<feature type="domain" description="SET" evidence="19">
    <location>
        <begin position="10"/>
        <end position="244"/>
    </location>
</feature>
<dbReference type="AlphaFoldDB" id="A0A3P8ZFP8"/>
<dbReference type="Proteomes" id="UP000265140">
    <property type="component" value="Chromosome 18"/>
</dbReference>
<dbReference type="OMA" id="ERCVCEK"/>
<keyword evidence="5" id="KW-0489">Methyltransferase</keyword>
<dbReference type="GO" id="GO:0032259">
    <property type="term" value="P:methylation"/>
    <property type="evidence" value="ECO:0007669"/>
    <property type="project" value="UniProtKB-KW"/>
</dbReference>
<dbReference type="SUPFAM" id="SSF82199">
    <property type="entry name" value="SET domain"/>
    <property type="match status" value="1"/>
</dbReference>
<evidence type="ECO:0000256" key="9">
    <source>
        <dbReference type="ARBA" id="ARBA00022771"/>
    </source>
</evidence>
<evidence type="ECO:0000313" key="22">
    <source>
        <dbReference type="Proteomes" id="UP000265140"/>
    </source>
</evidence>
<feature type="domain" description="MYND-type" evidence="20">
    <location>
        <begin position="55"/>
        <end position="93"/>
    </location>
</feature>
<dbReference type="Gene3D" id="1.10.220.160">
    <property type="match status" value="1"/>
</dbReference>
<evidence type="ECO:0000259" key="20">
    <source>
        <dbReference type="PROSITE" id="PS50865"/>
    </source>
</evidence>
<keyword evidence="7" id="KW-0949">S-adenosyl-L-methionine</keyword>
<evidence type="ECO:0000256" key="11">
    <source>
        <dbReference type="ARBA" id="ARBA00022853"/>
    </source>
</evidence>
<keyword evidence="4" id="KW-0963">Cytoplasm</keyword>
<evidence type="ECO:0000256" key="2">
    <source>
        <dbReference type="ARBA" id="ARBA00004514"/>
    </source>
</evidence>
<dbReference type="GO" id="GO:0005634">
    <property type="term" value="C:nucleus"/>
    <property type="evidence" value="ECO:0007669"/>
    <property type="project" value="UniProtKB-SubCell"/>
</dbReference>
<evidence type="ECO:0000256" key="14">
    <source>
        <dbReference type="ARBA" id="ARBA00023242"/>
    </source>
</evidence>
<dbReference type="Pfam" id="PF01753">
    <property type="entry name" value="zf-MYND"/>
    <property type="match status" value="1"/>
</dbReference>
<dbReference type="SUPFAM" id="SSF48452">
    <property type="entry name" value="TPR-like"/>
    <property type="match status" value="1"/>
</dbReference>
<evidence type="ECO:0000313" key="21">
    <source>
        <dbReference type="Ensembl" id="ENSELUP00000027520.3"/>
    </source>
</evidence>
<dbReference type="PANTHER" id="PTHR12197:SF290">
    <property type="entry name" value="N-LYSINE METHYLTRANSFERASE SMYD2-B"/>
    <property type="match status" value="1"/>
</dbReference>
<evidence type="ECO:0000256" key="12">
    <source>
        <dbReference type="ARBA" id="ARBA00023015"/>
    </source>
</evidence>
<evidence type="ECO:0000256" key="8">
    <source>
        <dbReference type="ARBA" id="ARBA00022723"/>
    </source>
</evidence>
<dbReference type="InterPro" id="IPR002893">
    <property type="entry name" value="Znf_MYND"/>
</dbReference>
<dbReference type="GO" id="GO:0140999">
    <property type="term" value="F:histone H3K4 trimethyltransferase activity"/>
    <property type="evidence" value="ECO:0007669"/>
    <property type="project" value="UniProtKB-EC"/>
</dbReference>
<dbReference type="PROSITE" id="PS50865">
    <property type="entry name" value="ZF_MYND_2"/>
    <property type="match status" value="1"/>
</dbReference>
<dbReference type="FunFam" id="6.10.140.2220:FF:000013">
    <property type="entry name" value="N-lysine methyltransferase SMYD2 isoform X1"/>
    <property type="match status" value="1"/>
</dbReference>
<evidence type="ECO:0000256" key="18">
    <source>
        <dbReference type="PROSITE-ProRule" id="PRU00134"/>
    </source>
</evidence>
<dbReference type="InParanoid" id="A0A3P8ZFP8"/>
<proteinExistence type="predicted"/>
<dbReference type="InterPro" id="IPR001214">
    <property type="entry name" value="SET_dom"/>
</dbReference>
<accession>A0A3P8ZFP8</accession>
<dbReference type="FunFam" id="2.170.270.10:FF:000013">
    <property type="entry name" value="Histone-lysine N-methyltransferase SMYD1 isoform 1"/>
    <property type="match status" value="1"/>
</dbReference>
<dbReference type="GO" id="GO:0008270">
    <property type="term" value="F:zinc ion binding"/>
    <property type="evidence" value="ECO:0007669"/>
    <property type="project" value="UniProtKB-KW"/>
</dbReference>
<dbReference type="InterPro" id="IPR011990">
    <property type="entry name" value="TPR-like_helical_dom_sf"/>
</dbReference>
<evidence type="ECO:0000256" key="10">
    <source>
        <dbReference type="ARBA" id="ARBA00022833"/>
    </source>
</evidence>
<reference evidence="21" key="4">
    <citation type="submission" date="2025-09" db="UniProtKB">
        <authorList>
            <consortium name="Ensembl"/>
        </authorList>
    </citation>
    <scope>IDENTIFICATION</scope>
</reference>
<evidence type="ECO:0000256" key="13">
    <source>
        <dbReference type="ARBA" id="ARBA00023163"/>
    </source>
</evidence>
<evidence type="ECO:0000256" key="16">
    <source>
        <dbReference type="ARBA" id="ARBA00047571"/>
    </source>
</evidence>
<evidence type="ECO:0000256" key="15">
    <source>
        <dbReference type="ARBA" id="ARBA00024002"/>
    </source>
</evidence>
<sequence length="437" mass="49666">LRYIMKDSFEGIEKFDSPGKGRGLRVTKHFQVGELLFVSLPYAYVLTASERGCHCEFCFTRKEGLAKCGKCKKAFYCNVKCQKGDWAMHKLECGAMTAFGENWCPSDTVRLVSRIIAKQKTQKERSMSEKLLLIGELESHLEDMDNERRETIEADIATLHQFYSKNLDFPNKTALFTLFSQVNCNGFTVEDEELSHMGAAIYPDVALVNHSCCPNVIVTYKGNMAEVRAVQKMVPGEEVLTSYMDLLYPTADRNKRLRDVYYFTCDCKECKTKSKDKMKLKVRKLNKPPGQEAISNMIGYARNAIKDFPTPGELLEMCRLSLDKMGEVFESTNVYMLHMMYQAMGVCLYMGDWDGAIHYGEKVLKPYSVIYPPYSLNVASICLKLGRLYMGLEQKSQGIAALKKAMAIMEVAHGKDHQYLVELRKEIGIQKGSNLVH</sequence>
<evidence type="ECO:0000256" key="7">
    <source>
        <dbReference type="ARBA" id="ARBA00022691"/>
    </source>
</evidence>
<reference evidence="22" key="1">
    <citation type="journal article" date="2014" name="PLoS ONE">
        <title>The genome and linkage map of the northern pike (Esox lucius): conserved synteny revealed between the salmonid sister group and the Neoteleostei.</title>
        <authorList>
            <person name="Rondeau E.B."/>
            <person name="Minkley D.R."/>
            <person name="Leong J.S."/>
            <person name="Messmer A.M."/>
            <person name="Jantzen J.R."/>
            <person name="von Schalburg K.R."/>
            <person name="Lemon C."/>
            <person name="Bird N.H."/>
            <person name="Koop B.F."/>
        </authorList>
    </citation>
    <scope>NUCLEOTIDE SEQUENCE</scope>
</reference>
<dbReference type="GeneTree" id="ENSGT00940000157082"/>
<evidence type="ECO:0000256" key="1">
    <source>
        <dbReference type="ARBA" id="ARBA00004123"/>
    </source>
</evidence>
<protein>
    <recommendedName>
        <fullName evidence="3">[histone H3]-lysine(4) N-trimethyltransferase</fullName>
        <ecNumber evidence="3">2.1.1.354</ecNumber>
    </recommendedName>
</protein>
<evidence type="ECO:0000256" key="3">
    <source>
        <dbReference type="ARBA" id="ARBA00012182"/>
    </source>
</evidence>
<name>A0A3P8ZFP8_ESOLU</name>
<dbReference type="Gene3D" id="1.25.40.10">
    <property type="entry name" value="Tetratricopeptide repeat domain"/>
    <property type="match status" value="1"/>
</dbReference>
<reference evidence="21" key="2">
    <citation type="submission" date="2020-02" db="EMBL/GenBank/DDBJ databases">
        <title>Esox lucius (northern pike) genome, fEsoLuc1, primary haplotype.</title>
        <authorList>
            <person name="Myers G."/>
            <person name="Karagic N."/>
            <person name="Meyer A."/>
            <person name="Pippel M."/>
            <person name="Reichard M."/>
            <person name="Winkler S."/>
            <person name="Tracey A."/>
            <person name="Sims Y."/>
            <person name="Howe K."/>
            <person name="Rhie A."/>
            <person name="Formenti G."/>
            <person name="Durbin R."/>
            <person name="Fedrigo O."/>
            <person name="Jarvis E.D."/>
        </authorList>
    </citation>
    <scope>NUCLEOTIDE SEQUENCE [LARGE SCALE GENOMIC DNA]</scope>
</reference>
<dbReference type="EC" id="2.1.1.354" evidence="3"/>
<dbReference type="Pfam" id="PF00856">
    <property type="entry name" value="SET"/>
    <property type="match status" value="1"/>
</dbReference>
<comment type="subcellular location">
    <subcellularLocation>
        <location evidence="2">Cytoplasm</location>
        <location evidence="2">Cytosol</location>
    </subcellularLocation>
    <subcellularLocation>
        <location evidence="1">Nucleus</location>
    </subcellularLocation>
</comment>
<dbReference type="Gene3D" id="6.10.140.2220">
    <property type="match status" value="1"/>
</dbReference>
<keyword evidence="11" id="KW-0156">Chromatin regulator</keyword>
<dbReference type="GO" id="GO:0060047">
    <property type="term" value="P:heart contraction"/>
    <property type="evidence" value="ECO:0007669"/>
    <property type="project" value="UniProtKB-ARBA"/>
</dbReference>
<organism evidence="21 22">
    <name type="scientific">Esox lucius</name>
    <name type="common">Northern pike</name>
    <dbReference type="NCBI Taxonomy" id="8010"/>
    <lineage>
        <taxon>Eukaryota</taxon>
        <taxon>Metazoa</taxon>
        <taxon>Chordata</taxon>
        <taxon>Craniata</taxon>
        <taxon>Vertebrata</taxon>
        <taxon>Euteleostomi</taxon>
        <taxon>Actinopterygii</taxon>
        <taxon>Neopterygii</taxon>
        <taxon>Teleostei</taxon>
        <taxon>Protacanthopterygii</taxon>
        <taxon>Esociformes</taxon>
        <taxon>Esocidae</taxon>
        <taxon>Esox</taxon>
    </lineage>
</organism>
<reference evidence="21" key="3">
    <citation type="submission" date="2025-08" db="UniProtKB">
        <authorList>
            <consortium name="Ensembl"/>
        </authorList>
    </citation>
    <scope>IDENTIFICATION</scope>
</reference>
<dbReference type="Gene3D" id="2.170.270.10">
    <property type="entry name" value="SET domain"/>
    <property type="match status" value="1"/>
</dbReference>
<comment type="function">
    <text evidence="15">Protein-lysine N-methyltransferase that methylates both histones and non-histone proteins, including p53/TP53 and RB1. Specifically trimethylates histone H3 'Lys-4' (H3K4me3) in vivo. The activity requires interaction with HSP90alpha. Shows even higher methyltransferase activity on p53/TP53. Monomethylates 'Lys-370' of p53/TP53, leading to decreased DNA-binding activity and subsequent transcriptional regulation activity of p53/TP53. Monomethylates RB1 at 'Lys-860'.</text>
</comment>
<dbReference type="PROSITE" id="PS50280">
    <property type="entry name" value="SET"/>
    <property type="match status" value="1"/>
</dbReference>
<evidence type="ECO:0000256" key="5">
    <source>
        <dbReference type="ARBA" id="ARBA00022603"/>
    </source>
</evidence>
<keyword evidence="10" id="KW-0862">Zinc</keyword>
<dbReference type="InterPro" id="IPR050869">
    <property type="entry name" value="H3K4_H4K5_MeTrfase"/>
</dbReference>
<evidence type="ECO:0000259" key="19">
    <source>
        <dbReference type="PROSITE" id="PS50280"/>
    </source>
</evidence>
<keyword evidence="9 18" id="KW-0863">Zinc-finger</keyword>
<evidence type="ECO:0000256" key="4">
    <source>
        <dbReference type="ARBA" id="ARBA00022490"/>
    </source>
</evidence>
<keyword evidence="12" id="KW-0805">Transcription regulation</keyword>
<dbReference type="PANTHER" id="PTHR12197">
    <property type="entry name" value="HISTONE-LYSINE N-METHYLTRANSFERASE SMYD"/>
    <property type="match status" value="1"/>
</dbReference>
<dbReference type="Gene3D" id="1.25.40.970">
    <property type="match status" value="1"/>
</dbReference>
<keyword evidence="8" id="KW-0479">Metal-binding</keyword>
<dbReference type="Ensembl" id="ENSELUT00000015714.3">
    <property type="protein sequence ID" value="ENSELUP00000027520.3"/>
    <property type="gene ID" value="ENSELUG00000004020.3"/>
</dbReference>
<evidence type="ECO:0000256" key="6">
    <source>
        <dbReference type="ARBA" id="ARBA00022679"/>
    </source>
</evidence>
<evidence type="ECO:0000256" key="17">
    <source>
        <dbReference type="ARBA" id="ARBA00048985"/>
    </source>
</evidence>
<keyword evidence="6" id="KW-0808">Transferase</keyword>
<comment type="catalytic activity">
    <reaction evidence="17">
        <text>L-lysyl-[protein] + S-adenosyl-L-methionine = N(6)-methyl-L-lysyl-[protein] + S-adenosyl-L-homocysteine + H(+)</text>
        <dbReference type="Rhea" id="RHEA:51736"/>
        <dbReference type="Rhea" id="RHEA-COMP:9752"/>
        <dbReference type="Rhea" id="RHEA-COMP:13053"/>
        <dbReference type="ChEBI" id="CHEBI:15378"/>
        <dbReference type="ChEBI" id="CHEBI:29969"/>
        <dbReference type="ChEBI" id="CHEBI:57856"/>
        <dbReference type="ChEBI" id="CHEBI:59789"/>
        <dbReference type="ChEBI" id="CHEBI:61929"/>
    </reaction>
</comment>
<dbReference type="Bgee" id="ENSELUG00000004020">
    <property type="expression patterns" value="Expressed in heart and 11 other cell types or tissues"/>
</dbReference>
<keyword evidence="14" id="KW-0539">Nucleus</keyword>
<comment type="catalytic activity">
    <reaction evidence="16">
        <text>L-lysyl(4)-[histone H3] + 3 S-adenosyl-L-methionine = N(6),N(6),N(6)-trimethyl-L-lysyl(4)-[histone H3] + 3 S-adenosyl-L-homocysteine + 3 H(+)</text>
        <dbReference type="Rhea" id="RHEA:60260"/>
        <dbReference type="Rhea" id="RHEA-COMP:15537"/>
        <dbReference type="Rhea" id="RHEA-COMP:15547"/>
        <dbReference type="ChEBI" id="CHEBI:15378"/>
        <dbReference type="ChEBI" id="CHEBI:29969"/>
        <dbReference type="ChEBI" id="CHEBI:57856"/>
        <dbReference type="ChEBI" id="CHEBI:59789"/>
        <dbReference type="ChEBI" id="CHEBI:61961"/>
        <dbReference type="EC" id="2.1.1.354"/>
    </reaction>
</comment>
<keyword evidence="13" id="KW-0804">Transcription</keyword>
<dbReference type="InterPro" id="IPR046341">
    <property type="entry name" value="SET_dom_sf"/>
</dbReference>
<keyword evidence="22" id="KW-1185">Reference proteome</keyword>
<dbReference type="GO" id="GO:0005829">
    <property type="term" value="C:cytosol"/>
    <property type="evidence" value="ECO:0007669"/>
    <property type="project" value="UniProtKB-SubCell"/>
</dbReference>